<evidence type="ECO:0000256" key="2">
    <source>
        <dbReference type="ARBA" id="ARBA00022840"/>
    </source>
</evidence>
<dbReference type="GO" id="GO:0005524">
    <property type="term" value="F:ATP binding"/>
    <property type="evidence" value="ECO:0007669"/>
    <property type="project" value="UniProtKB-KW"/>
</dbReference>
<protein>
    <recommendedName>
        <fullName evidence="3">Asparagine synthetase domain-containing protein</fullName>
    </recommendedName>
</protein>
<dbReference type="GO" id="GO:0006529">
    <property type="term" value="P:asparagine biosynthetic process"/>
    <property type="evidence" value="ECO:0007669"/>
    <property type="project" value="InterPro"/>
</dbReference>
<dbReference type="GO" id="GO:0004066">
    <property type="term" value="F:asparagine synthase (glutamine-hydrolyzing) activity"/>
    <property type="evidence" value="ECO:0007669"/>
    <property type="project" value="InterPro"/>
</dbReference>
<dbReference type="AlphaFoldDB" id="A0A7G9Z6Y5"/>
<dbReference type="Pfam" id="PF00733">
    <property type="entry name" value="Asn_synthase"/>
    <property type="match status" value="1"/>
</dbReference>
<keyword evidence="1" id="KW-0547">Nucleotide-binding</keyword>
<dbReference type="InterPro" id="IPR001962">
    <property type="entry name" value="Asn_synthase"/>
</dbReference>
<sequence length="298" mass="33781">MNIIKKNMNPNENVNKLADELVELMKDSVKENIADAVLLSGGLDSSVIACLASEYSESTPTAIVVALEEGTDIHYSRLVADTFGLELKVKIFDVEAAKKSIPEVVRALDTYNPMLIRFGVAMYAALSYAKELDFSAVMTGDGGDELFFGYRHLFIREQKEIERRMGDKIRRIKEKEPLVSETLGDLLGIDVKQPFLNTRIIEFASKIPFELKVRKAKTNGKEEIIGKWILRKAFETSLPTEIIWRRKEETDISRGTDKLSRIVSSRISDAEFKQMSKVARVASHEEAYYYKVLKAEMK</sequence>
<evidence type="ECO:0000256" key="1">
    <source>
        <dbReference type="ARBA" id="ARBA00022741"/>
    </source>
</evidence>
<dbReference type="SUPFAM" id="SSF52402">
    <property type="entry name" value="Adenine nucleotide alpha hydrolases-like"/>
    <property type="match status" value="1"/>
</dbReference>
<dbReference type="EMBL" id="MT631642">
    <property type="protein sequence ID" value="QNO56019.1"/>
    <property type="molecule type" value="Genomic_DNA"/>
</dbReference>
<dbReference type="PANTHER" id="PTHR11772">
    <property type="entry name" value="ASPARAGINE SYNTHETASE"/>
    <property type="match status" value="1"/>
</dbReference>
<accession>A0A7G9Z6Y5</accession>
<feature type="domain" description="Asparagine synthetase" evidence="3">
    <location>
        <begin position="23"/>
        <end position="159"/>
    </location>
</feature>
<evidence type="ECO:0000259" key="3">
    <source>
        <dbReference type="Pfam" id="PF00733"/>
    </source>
</evidence>
<name>A0A7G9Z6Y5_9EURY</name>
<organism evidence="4">
    <name type="scientific">Candidatus Methanophaga sp. ANME-1 ERB7</name>
    <dbReference type="NCBI Taxonomy" id="2759913"/>
    <lineage>
        <taxon>Archaea</taxon>
        <taxon>Methanobacteriati</taxon>
        <taxon>Methanobacteriota</taxon>
        <taxon>Stenosarchaea group</taxon>
        <taxon>Methanomicrobia</taxon>
        <taxon>Candidatus Methanophagales</taxon>
        <taxon>Candidatus Methanophagaceae</taxon>
        <taxon>Candidatus Methanophaga</taxon>
    </lineage>
</organism>
<dbReference type="Gene3D" id="3.40.50.620">
    <property type="entry name" value="HUPs"/>
    <property type="match status" value="1"/>
</dbReference>
<dbReference type="InterPro" id="IPR014729">
    <property type="entry name" value="Rossmann-like_a/b/a_fold"/>
</dbReference>
<gene>
    <name evidence="4" type="ORF">PFDBEHGB_00010</name>
</gene>
<dbReference type="InterPro" id="IPR050795">
    <property type="entry name" value="Asn_Synthetase"/>
</dbReference>
<dbReference type="GO" id="GO:0005829">
    <property type="term" value="C:cytosol"/>
    <property type="evidence" value="ECO:0007669"/>
    <property type="project" value="TreeGrafter"/>
</dbReference>
<proteinExistence type="predicted"/>
<dbReference type="PANTHER" id="PTHR11772:SF2">
    <property type="entry name" value="ASPARAGINE SYNTHETASE [GLUTAMINE-HYDROLYZING]"/>
    <property type="match status" value="1"/>
</dbReference>
<keyword evidence="2" id="KW-0067">ATP-binding</keyword>
<evidence type="ECO:0000313" key="4">
    <source>
        <dbReference type="EMBL" id="QNO56019.1"/>
    </source>
</evidence>
<dbReference type="CDD" id="cd01991">
    <property type="entry name" value="Asn_synthase_B_C"/>
    <property type="match status" value="1"/>
</dbReference>
<reference evidence="4" key="1">
    <citation type="submission" date="2020-06" db="EMBL/GenBank/DDBJ databases">
        <title>Unique genomic features of the anaerobic methanotrophic archaea.</title>
        <authorList>
            <person name="Chadwick G.L."/>
            <person name="Skennerton C.T."/>
            <person name="Laso-Perez R."/>
            <person name="Leu A.O."/>
            <person name="Speth D.R."/>
            <person name="Yu H."/>
            <person name="Morgan-Lang C."/>
            <person name="Hatzenpichler R."/>
            <person name="Goudeau D."/>
            <person name="Malmstrom R."/>
            <person name="Brazelton W.J."/>
            <person name="Woyke T."/>
            <person name="Hallam S.J."/>
            <person name="Tyson G.W."/>
            <person name="Wegener G."/>
            <person name="Boetius A."/>
            <person name="Orphan V."/>
        </authorList>
    </citation>
    <scope>NUCLEOTIDE SEQUENCE</scope>
</reference>